<evidence type="ECO:0000313" key="2">
    <source>
        <dbReference type="EMBL" id="KXT01466.1"/>
    </source>
</evidence>
<comment type="caution">
    <text evidence="2">The sequence shown here is derived from an EMBL/GenBank/DDBJ whole genome shotgun (WGS) entry which is preliminary data.</text>
</comment>
<evidence type="ECO:0000259" key="1">
    <source>
        <dbReference type="Pfam" id="PF24864"/>
    </source>
</evidence>
<dbReference type="OrthoDB" id="3635808at2759"/>
<dbReference type="Pfam" id="PF24864">
    <property type="entry name" value="DUF7730"/>
    <property type="match status" value="1"/>
</dbReference>
<proteinExistence type="predicted"/>
<name>A0A139HGC3_9PEZI</name>
<dbReference type="InterPro" id="IPR056632">
    <property type="entry name" value="DUF7730"/>
</dbReference>
<gene>
    <name evidence="2" type="ORF">AC578_9555</name>
</gene>
<dbReference type="PANTHER" id="PTHR38790:SF8">
    <property type="entry name" value="F-BOX DOMAIN-CONTAINING PROTEIN"/>
    <property type="match status" value="1"/>
</dbReference>
<dbReference type="EMBL" id="LFZN01000055">
    <property type="protein sequence ID" value="KXT01466.1"/>
    <property type="molecule type" value="Genomic_DNA"/>
</dbReference>
<evidence type="ECO:0000313" key="3">
    <source>
        <dbReference type="Proteomes" id="UP000070133"/>
    </source>
</evidence>
<protein>
    <recommendedName>
        <fullName evidence="1">DUF7730 domain-containing protein</fullName>
    </recommendedName>
</protein>
<organism evidence="2 3">
    <name type="scientific">Pseudocercospora eumusae</name>
    <dbReference type="NCBI Taxonomy" id="321146"/>
    <lineage>
        <taxon>Eukaryota</taxon>
        <taxon>Fungi</taxon>
        <taxon>Dikarya</taxon>
        <taxon>Ascomycota</taxon>
        <taxon>Pezizomycotina</taxon>
        <taxon>Dothideomycetes</taxon>
        <taxon>Dothideomycetidae</taxon>
        <taxon>Mycosphaerellales</taxon>
        <taxon>Mycosphaerellaceae</taxon>
        <taxon>Pseudocercospora</taxon>
    </lineage>
</organism>
<reference evidence="2 3" key="1">
    <citation type="submission" date="2015-07" db="EMBL/GenBank/DDBJ databases">
        <title>Comparative genomics of the Sigatoka disease complex on banana suggests a link between parallel evolutionary changes in Pseudocercospora fijiensis and Pseudocercospora eumusae and increased virulence on the banana host.</title>
        <authorList>
            <person name="Chang T.-C."/>
            <person name="Salvucci A."/>
            <person name="Crous P.W."/>
            <person name="Stergiopoulos I."/>
        </authorList>
    </citation>
    <scope>NUCLEOTIDE SEQUENCE [LARGE SCALE GENOMIC DNA]</scope>
    <source>
        <strain evidence="2 3">CBS 114824</strain>
    </source>
</reference>
<dbReference type="PANTHER" id="PTHR38790">
    <property type="entry name" value="2EXR DOMAIN-CONTAINING PROTEIN-RELATED"/>
    <property type="match status" value="1"/>
</dbReference>
<keyword evidence="3" id="KW-1185">Reference proteome</keyword>
<dbReference type="AlphaFoldDB" id="A0A139HGC3"/>
<dbReference type="Proteomes" id="UP000070133">
    <property type="component" value="Unassembled WGS sequence"/>
</dbReference>
<sequence length="344" mass="39127">MALKRNAGSEPQSLPCMKKQELEFKPEVVPSASKNRLAATVSTVFTTPLTIDATTKGQQFWYGGYAGFEQLPLEIRQHVYKFYMEDVRNLSSIPSQMDKAHIEISMHCGGSSKVPSHSRPELYRNKPKSWSKTAHKQKDKNNPQMWDRHLKKWIPRPPSPIALLLTSKHTYREALPFLYCNGTFEFKSIRDLKYILPMLGAGGKAIRYISILEDAEPAKDIRDAASLLQACTNLRILELSHNVICGSPSSISRIGYKKTPASLFQFFSPLMRTLQISYRFEHPNWKVLDLLDVLRFRDSGGSCAGDNEHVEFRKELKVLIAKDLGITYDPKNDKRLVAMIDGPR</sequence>
<feature type="domain" description="DUF7730" evidence="1">
    <location>
        <begin position="68"/>
        <end position="197"/>
    </location>
</feature>
<accession>A0A139HGC3</accession>